<feature type="transmembrane region" description="Helical" evidence="1">
    <location>
        <begin position="12"/>
        <end position="31"/>
    </location>
</feature>
<keyword evidence="3" id="KW-1185">Reference proteome</keyword>
<reference evidence="2 3" key="1">
    <citation type="journal article" date="2015" name="Genome Announc.">
        <title>Expanding the biotechnology potential of lactobacilli through comparative genomics of 213 strains and associated genera.</title>
        <authorList>
            <person name="Sun Z."/>
            <person name="Harris H.M."/>
            <person name="McCann A."/>
            <person name="Guo C."/>
            <person name="Argimon S."/>
            <person name="Zhang W."/>
            <person name="Yang X."/>
            <person name="Jeffery I.B."/>
            <person name="Cooney J.C."/>
            <person name="Kagawa T.F."/>
            <person name="Liu W."/>
            <person name="Song Y."/>
            <person name="Salvetti E."/>
            <person name="Wrobel A."/>
            <person name="Rasinkangas P."/>
            <person name="Parkhill J."/>
            <person name="Rea M.C."/>
            <person name="O'Sullivan O."/>
            <person name="Ritari J."/>
            <person name="Douillard F.P."/>
            <person name="Paul Ross R."/>
            <person name="Yang R."/>
            <person name="Briner A.E."/>
            <person name="Felis G.E."/>
            <person name="de Vos W.M."/>
            <person name="Barrangou R."/>
            <person name="Klaenhammer T.R."/>
            <person name="Caufield P.W."/>
            <person name="Cui Y."/>
            <person name="Zhang H."/>
            <person name="O'Toole P.W."/>
        </authorList>
    </citation>
    <scope>NUCLEOTIDE SEQUENCE [LARGE SCALE GENOMIC DNA]</scope>
    <source>
        <strain evidence="2 3">DSM 21775</strain>
    </source>
</reference>
<keyword evidence="1" id="KW-0812">Transmembrane</keyword>
<sequence length="215" mass="24632">MEGNWEIMKSTWNLVGMGIWLLILVGLVWMVHDMRVRRLRLIVKEHRSFSWHNFTISTIELVVWLLVFGGMSATTFFQDVNHLGDRVTETTRYEPLVINTGSGNGAAYYVTVNNSNGKKPVQTYTYLTEGEKYQVSSTDATVSAGKKAINLPASAYNWDKRKVKKYDQRHQRAWVGVIETTYKKSFVNGLGLHAGRLANRFTLIRIPDHSFMVEK</sequence>
<evidence type="ECO:0000313" key="2">
    <source>
        <dbReference type="EMBL" id="KRN03016.1"/>
    </source>
</evidence>
<dbReference type="STRING" id="1423803.FD13_GL001334"/>
<dbReference type="Proteomes" id="UP000051589">
    <property type="component" value="Unassembled WGS sequence"/>
</dbReference>
<dbReference type="InterPro" id="IPR049731">
    <property type="entry name" value="LVIS_2131-like"/>
</dbReference>
<dbReference type="EMBL" id="AYZH01000003">
    <property type="protein sequence ID" value="KRN03016.1"/>
    <property type="molecule type" value="Genomic_DNA"/>
</dbReference>
<proteinExistence type="predicted"/>
<comment type="caution">
    <text evidence="2">The sequence shown here is derived from an EMBL/GenBank/DDBJ whole genome shotgun (WGS) entry which is preliminary data.</text>
</comment>
<protein>
    <submittedName>
        <fullName evidence="2">Uncharacterized protein</fullName>
    </submittedName>
</protein>
<keyword evidence="1" id="KW-1133">Transmembrane helix</keyword>
<gene>
    <name evidence="2" type="ORF">FD13_GL001334</name>
</gene>
<name>A0A0R2DG43_9LACO</name>
<dbReference type="NCBIfam" id="NF040508">
    <property type="entry name" value="LVIS_2131_fam"/>
    <property type="match status" value="1"/>
</dbReference>
<organism evidence="2 3">
    <name type="scientific">Levilactobacillus senmaizukei DSM 21775 = NBRC 103853</name>
    <dbReference type="NCBI Taxonomy" id="1423803"/>
    <lineage>
        <taxon>Bacteria</taxon>
        <taxon>Bacillati</taxon>
        <taxon>Bacillota</taxon>
        <taxon>Bacilli</taxon>
        <taxon>Lactobacillales</taxon>
        <taxon>Lactobacillaceae</taxon>
        <taxon>Levilactobacillus</taxon>
    </lineage>
</organism>
<evidence type="ECO:0000256" key="1">
    <source>
        <dbReference type="SAM" id="Phobius"/>
    </source>
</evidence>
<accession>A0A0R2DG43</accession>
<feature type="transmembrane region" description="Helical" evidence="1">
    <location>
        <begin position="51"/>
        <end position="71"/>
    </location>
</feature>
<evidence type="ECO:0000313" key="3">
    <source>
        <dbReference type="Proteomes" id="UP000051589"/>
    </source>
</evidence>
<dbReference type="AlphaFoldDB" id="A0A0R2DG43"/>
<keyword evidence="1" id="KW-0472">Membrane</keyword>
<dbReference type="PATRIC" id="fig|1423803.3.peg.1364"/>